<dbReference type="Gene3D" id="1.10.10.10">
    <property type="entry name" value="Winged helix-like DNA-binding domain superfamily/Winged helix DNA-binding domain"/>
    <property type="match status" value="1"/>
</dbReference>
<dbReference type="InterPro" id="IPR000847">
    <property type="entry name" value="LysR_HTH_N"/>
</dbReference>
<evidence type="ECO:0000313" key="6">
    <source>
        <dbReference type="EMBL" id="MDQ8934423.1"/>
    </source>
</evidence>
<organism evidence="6 7">
    <name type="scientific">Acinetobacter rudis</name>
    <dbReference type="NCBI Taxonomy" id="632955"/>
    <lineage>
        <taxon>Bacteria</taxon>
        <taxon>Pseudomonadati</taxon>
        <taxon>Pseudomonadota</taxon>
        <taxon>Gammaproteobacteria</taxon>
        <taxon>Moraxellales</taxon>
        <taxon>Moraxellaceae</taxon>
        <taxon>Acinetobacter</taxon>
    </lineage>
</organism>
<dbReference type="Pfam" id="PF03466">
    <property type="entry name" value="LysR_substrate"/>
    <property type="match status" value="1"/>
</dbReference>
<proteinExistence type="inferred from homology"/>
<comment type="caution">
    <text evidence="6">The sequence shown here is derived from an EMBL/GenBank/DDBJ whole genome shotgun (WGS) entry which is preliminary data.</text>
</comment>
<dbReference type="SUPFAM" id="SSF53850">
    <property type="entry name" value="Periplasmic binding protein-like II"/>
    <property type="match status" value="1"/>
</dbReference>
<reference evidence="6" key="1">
    <citation type="submission" date="2023-08" db="EMBL/GenBank/DDBJ databases">
        <title>Emergence of clinically-relevant ST2 carbapenem-resistant Acinetobacter baumannii strains in hospital sewages in Zhejiang, East of China.</title>
        <authorList>
            <person name="Kaichao C."/>
            <person name="Zhang R."/>
        </authorList>
    </citation>
    <scope>NUCLEOTIDE SEQUENCE</scope>
    <source>
        <strain evidence="6">M-RB-37</strain>
    </source>
</reference>
<dbReference type="PANTHER" id="PTHR30537">
    <property type="entry name" value="HTH-TYPE TRANSCRIPTIONAL REGULATOR"/>
    <property type="match status" value="1"/>
</dbReference>
<dbReference type="SUPFAM" id="SSF46785">
    <property type="entry name" value="Winged helix' DNA-binding domain"/>
    <property type="match status" value="1"/>
</dbReference>
<dbReference type="Gene3D" id="3.40.190.290">
    <property type="match status" value="1"/>
</dbReference>
<evidence type="ECO:0000256" key="3">
    <source>
        <dbReference type="ARBA" id="ARBA00023125"/>
    </source>
</evidence>
<comment type="similarity">
    <text evidence="1">Belongs to the LysR transcriptional regulatory family.</text>
</comment>
<keyword evidence="4" id="KW-0804">Transcription</keyword>
<protein>
    <submittedName>
        <fullName evidence="6">LysR substrate-binding domain-containing protein</fullName>
    </submittedName>
</protein>
<dbReference type="GO" id="GO:0006351">
    <property type="term" value="P:DNA-templated transcription"/>
    <property type="evidence" value="ECO:0007669"/>
    <property type="project" value="TreeGrafter"/>
</dbReference>
<dbReference type="GO" id="GO:0043565">
    <property type="term" value="F:sequence-specific DNA binding"/>
    <property type="evidence" value="ECO:0007669"/>
    <property type="project" value="TreeGrafter"/>
</dbReference>
<evidence type="ECO:0000313" key="7">
    <source>
        <dbReference type="Proteomes" id="UP001243844"/>
    </source>
</evidence>
<feature type="domain" description="HTH lysR-type" evidence="5">
    <location>
        <begin position="4"/>
        <end position="61"/>
    </location>
</feature>
<dbReference type="EMBL" id="JAVIDL010000002">
    <property type="protein sequence ID" value="MDQ8934423.1"/>
    <property type="molecule type" value="Genomic_DNA"/>
</dbReference>
<dbReference type="GO" id="GO:0003700">
    <property type="term" value="F:DNA-binding transcription factor activity"/>
    <property type="evidence" value="ECO:0007669"/>
    <property type="project" value="InterPro"/>
</dbReference>
<keyword evidence="3" id="KW-0238">DNA-binding</keyword>
<keyword evidence="2" id="KW-0805">Transcription regulation</keyword>
<evidence type="ECO:0000256" key="1">
    <source>
        <dbReference type="ARBA" id="ARBA00009437"/>
    </source>
</evidence>
<dbReference type="RefSeq" id="WP_308980739.1">
    <property type="nucleotide sequence ID" value="NZ_JAVIDL010000002.1"/>
</dbReference>
<dbReference type="InterPro" id="IPR036390">
    <property type="entry name" value="WH_DNA-bd_sf"/>
</dbReference>
<dbReference type="InterPro" id="IPR058163">
    <property type="entry name" value="LysR-type_TF_proteobact-type"/>
</dbReference>
<dbReference type="Pfam" id="PF00126">
    <property type="entry name" value="HTH_1"/>
    <property type="match status" value="1"/>
</dbReference>
<evidence type="ECO:0000259" key="5">
    <source>
        <dbReference type="PROSITE" id="PS50931"/>
    </source>
</evidence>
<evidence type="ECO:0000256" key="2">
    <source>
        <dbReference type="ARBA" id="ARBA00023015"/>
    </source>
</evidence>
<name>A0AAW8J500_9GAMM</name>
<accession>A0AAW8J500</accession>
<dbReference type="InterPro" id="IPR036388">
    <property type="entry name" value="WH-like_DNA-bd_sf"/>
</dbReference>
<sequence>MKNINAHALFIFTLVYEYKSFSHVARQQNVVPSSISRVISQLEQSLGCQLFYRNTRSVIATENAEILIEYARNIHQNLTEVFEHIGEQQSEIRGRVRLNAPVLFGQLHIAPWLAEFNELYPKVVIDLTLTDEYIDPYKTSSDLIFRIDALPDSNFHARVLHQVKYYLLASPRYLNKSPKLYHPQDLIHHQCLVYQGVYGPNIWRFKTDDQLQEVPIQTTFTSNNAAALMIAAEQGMGLVLFPDWLVQQQIQQQTLMPLLTEFQGSIHNTQQSISVIYPHMKTMPTKIRVMIDFFVKKYGTPTYWQCD</sequence>
<dbReference type="InterPro" id="IPR005119">
    <property type="entry name" value="LysR_subst-bd"/>
</dbReference>
<dbReference type="Proteomes" id="UP001243844">
    <property type="component" value="Unassembled WGS sequence"/>
</dbReference>
<dbReference type="PANTHER" id="PTHR30537:SF5">
    <property type="entry name" value="HTH-TYPE TRANSCRIPTIONAL ACTIVATOR TTDR-RELATED"/>
    <property type="match status" value="1"/>
</dbReference>
<dbReference type="CDD" id="cd08422">
    <property type="entry name" value="PBP2_CrgA_like"/>
    <property type="match status" value="1"/>
</dbReference>
<gene>
    <name evidence="6" type="ORF">RFH47_01500</name>
</gene>
<evidence type="ECO:0000256" key="4">
    <source>
        <dbReference type="ARBA" id="ARBA00023163"/>
    </source>
</evidence>
<dbReference type="PROSITE" id="PS50931">
    <property type="entry name" value="HTH_LYSR"/>
    <property type="match status" value="1"/>
</dbReference>
<dbReference type="AlphaFoldDB" id="A0AAW8J500"/>